<dbReference type="GO" id="GO:0038023">
    <property type="term" value="F:signaling receptor activity"/>
    <property type="evidence" value="ECO:0007669"/>
    <property type="project" value="InterPro"/>
</dbReference>
<evidence type="ECO:0000256" key="3">
    <source>
        <dbReference type="ARBA" id="ARBA00022692"/>
    </source>
</evidence>
<evidence type="ECO:0000259" key="10">
    <source>
        <dbReference type="PROSITE" id="PS51914"/>
    </source>
</evidence>
<feature type="domain" description="MRH" evidence="10">
    <location>
        <begin position="65"/>
        <end position="209"/>
    </location>
</feature>
<dbReference type="GO" id="GO:0007041">
    <property type="term" value="P:lysosomal transport"/>
    <property type="evidence" value="ECO:0007669"/>
    <property type="project" value="InterPro"/>
</dbReference>
<name>A0A9D4STK1_RHISA</name>
<feature type="region of interest" description="Disordered" evidence="8">
    <location>
        <begin position="692"/>
        <end position="726"/>
    </location>
</feature>
<keyword evidence="2" id="KW-0813">Transport</keyword>
<dbReference type="Gene3D" id="2.70.130.10">
    <property type="entry name" value="Mannose-6-phosphate receptor binding domain"/>
    <property type="match status" value="5"/>
</dbReference>
<keyword evidence="5 9" id="KW-1133">Transmembrane helix</keyword>
<comment type="caution">
    <text evidence="11">The sequence shown here is derived from an EMBL/GenBank/DDBJ whole genome shotgun (WGS) entry which is preliminary data.</text>
</comment>
<dbReference type="SMART" id="SM01404">
    <property type="entry name" value="CIMR"/>
    <property type="match status" value="4"/>
</dbReference>
<dbReference type="InterPro" id="IPR044865">
    <property type="entry name" value="MRH_dom"/>
</dbReference>
<dbReference type="VEuPathDB" id="VectorBase:RSAN_051287"/>
<evidence type="ECO:0000256" key="4">
    <source>
        <dbReference type="ARBA" id="ARBA00022729"/>
    </source>
</evidence>
<dbReference type="SUPFAM" id="SSF50911">
    <property type="entry name" value="Mannose 6-phosphate receptor domain"/>
    <property type="match status" value="5"/>
</dbReference>
<dbReference type="Pfam" id="PF00878">
    <property type="entry name" value="CIMR"/>
    <property type="match status" value="3"/>
</dbReference>
<accession>A0A9D4STK1</accession>
<organism evidence="11 12">
    <name type="scientific">Rhipicephalus sanguineus</name>
    <name type="common">Brown dog tick</name>
    <name type="synonym">Ixodes sanguineus</name>
    <dbReference type="NCBI Taxonomy" id="34632"/>
    <lineage>
        <taxon>Eukaryota</taxon>
        <taxon>Metazoa</taxon>
        <taxon>Ecdysozoa</taxon>
        <taxon>Arthropoda</taxon>
        <taxon>Chelicerata</taxon>
        <taxon>Arachnida</taxon>
        <taxon>Acari</taxon>
        <taxon>Parasitiformes</taxon>
        <taxon>Ixodida</taxon>
        <taxon>Ixodoidea</taxon>
        <taxon>Ixodidae</taxon>
        <taxon>Rhipicephalinae</taxon>
        <taxon>Rhipicephalus</taxon>
        <taxon>Rhipicephalus</taxon>
    </lineage>
</organism>
<dbReference type="InterPro" id="IPR000479">
    <property type="entry name" value="CIMR_rpt"/>
</dbReference>
<reference evidence="11" key="2">
    <citation type="submission" date="2021-09" db="EMBL/GenBank/DDBJ databases">
        <authorList>
            <person name="Jia N."/>
            <person name="Wang J."/>
            <person name="Shi W."/>
            <person name="Du L."/>
            <person name="Sun Y."/>
            <person name="Zhan W."/>
            <person name="Jiang J."/>
            <person name="Wang Q."/>
            <person name="Zhang B."/>
            <person name="Ji P."/>
            <person name="Sakyi L.B."/>
            <person name="Cui X."/>
            <person name="Yuan T."/>
            <person name="Jiang B."/>
            <person name="Yang W."/>
            <person name="Lam T.T.-Y."/>
            <person name="Chang Q."/>
            <person name="Ding S."/>
            <person name="Wang X."/>
            <person name="Zhu J."/>
            <person name="Ruan X."/>
            <person name="Zhao L."/>
            <person name="Wei J."/>
            <person name="Que T."/>
            <person name="Du C."/>
            <person name="Cheng J."/>
            <person name="Dai P."/>
            <person name="Han X."/>
            <person name="Huang E."/>
            <person name="Gao Y."/>
            <person name="Liu J."/>
            <person name="Shao H."/>
            <person name="Ye R."/>
            <person name="Li L."/>
            <person name="Wei W."/>
            <person name="Wang X."/>
            <person name="Wang C."/>
            <person name="Huo Q."/>
            <person name="Li W."/>
            <person name="Guo W."/>
            <person name="Chen H."/>
            <person name="Chen S."/>
            <person name="Zhou L."/>
            <person name="Zhou L."/>
            <person name="Ni X."/>
            <person name="Tian J."/>
            <person name="Zhou Y."/>
            <person name="Sheng Y."/>
            <person name="Liu T."/>
            <person name="Pan Y."/>
            <person name="Xia L."/>
            <person name="Li J."/>
            <person name="Zhao F."/>
            <person name="Cao W."/>
        </authorList>
    </citation>
    <scope>NUCLEOTIDE SEQUENCE</scope>
    <source>
        <strain evidence="11">Rsan-2018</strain>
        <tissue evidence="11">Larvae</tissue>
    </source>
</reference>
<evidence type="ECO:0000256" key="2">
    <source>
        <dbReference type="ARBA" id="ARBA00022448"/>
    </source>
</evidence>
<dbReference type="PANTHER" id="PTHR15071:SF0">
    <property type="entry name" value="MANNOSE 6-PHOSPHATE RECEPTOR-LIKE PROTEIN 1"/>
    <property type="match status" value="1"/>
</dbReference>
<reference evidence="11" key="1">
    <citation type="journal article" date="2020" name="Cell">
        <title>Large-Scale Comparative Analyses of Tick Genomes Elucidate Their Genetic Diversity and Vector Capacities.</title>
        <authorList>
            <consortium name="Tick Genome and Microbiome Consortium (TIGMIC)"/>
            <person name="Jia N."/>
            <person name="Wang J."/>
            <person name="Shi W."/>
            <person name="Du L."/>
            <person name="Sun Y."/>
            <person name="Zhan W."/>
            <person name="Jiang J.F."/>
            <person name="Wang Q."/>
            <person name="Zhang B."/>
            <person name="Ji P."/>
            <person name="Bell-Sakyi L."/>
            <person name="Cui X.M."/>
            <person name="Yuan T.T."/>
            <person name="Jiang B.G."/>
            <person name="Yang W.F."/>
            <person name="Lam T.T."/>
            <person name="Chang Q.C."/>
            <person name="Ding S.J."/>
            <person name="Wang X.J."/>
            <person name="Zhu J.G."/>
            <person name="Ruan X.D."/>
            <person name="Zhao L."/>
            <person name="Wei J.T."/>
            <person name="Ye R.Z."/>
            <person name="Que T.C."/>
            <person name="Du C.H."/>
            <person name="Zhou Y.H."/>
            <person name="Cheng J.X."/>
            <person name="Dai P.F."/>
            <person name="Guo W.B."/>
            <person name="Han X.H."/>
            <person name="Huang E.J."/>
            <person name="Li L.F."/>
            <person name="Wei W."/>
            <person name="Gao Y.C."/>
            <person name="Liu J.Z."/>
            <person name="Shao H.Z."/>
            <person name="Wang X."/>
            <person name="Wang C.C."/>
            <person name="Yang T.C."/>
            <person name="Huo Q.B."/>
            <person name="Li W."/>
            <person name="Chen H.Y."/>
            <person name="Chen S.E."/>
            <person name="Zhou L.G."/>
            <person name="Ni X.B."/>
            <person name="Tian J.H."/>
            <person name="Sheng Y."/>
            <person name="Liu T."/>
            <person name="Pan Y.S."/>
            <person name="Xia L.Y."/>
            <person name="Li J."/>
            <person name="Zhao F."/>
            <person name="Cao W.C."/>
        </authorList>
    </citation>
    <scope>NUCLEOTIDE SEQUENCE</scope>
    <source>
        <strain evidence="11">Rsan-2018</strain>
    </source>
</reference>
<keyword evidence="7" id="KW-1015">Disulfide bond</keyword>
<dbReference type="AlphaFoldDB" id="A0A9D4STK1"/>
<dbReference type="GO" id="GO:0010008">
    <property type="term" value="C:endosome membrane"/>
    <property type="evidence" value="ECO:0007669"/>
    <property type="project" value="UniProtKB-SubCell"/>
</dbReference>
<evidence type="ECO:0000256" key="7">
    <source>
        <dbReference type="ARBA" id="ARBA00023157"/>
    </source>
</evidence>
<feature type="compositionally biased region" description="Polar residues" evidence="8">
    <location>
        <begin position="706"/>
        <end position="715"/>
    </location>
</feature>
<protein>
    <recommendedName>
        <fullName evidence="10">MRH domain-containing protein</fullName>
    </recommendedName>
</protein>
<dbReference type="InterPro" id="IPR009011">
    <property type="entry name" value="Man6P_isomerase_rcpt-bd_dom_sf"/>
</dbReference>
<dbReference type="GO" id="GO:0005537">
    <property type="term" value="F:D-mannose binding"/>
    <property type="evidence" value="ECO:0007669"/>
    <property type="project" value="InterPro"/>
</dbReference>
<comment type="subcellular location">
    <subcellularLocation>
        <location evidence="1">Endomembrane system</location>
    </subcellularLocation>
</comment>
<proteinExistence type="predicted"/>
<feature type="domain" description="MRH" evidence="10">
    <location>
        <begin position="1"/>
        <end position="63"/>
    </location>
</feature>
<feature type="domain" description="MRH" evidence="10">
    <location>
        <begin position="493"/>
        <end position="617"/>
    </location>
</feature>
<dbReference type="PROSITE" id="PS51914">
    <property type="entry name" value="MRH"/>
    <property type="match status" value="4"/>
</dbReference>
<evidence type="ECO:0000313" key="12">
    <source>
        <dbReference type="Proteomes" id="UP000821837"/>
    </source>
</evidence>
<dbReference type="EMBL" id="JABSTV010001252">
    <property type="protein sequence ID" value="KAH7948030.1"/>
    <property type="molecule type" value="Genomic_DNA"/>
</dbReference>
<keyword evidence="6 9" id="KW-0472">Membrane</keyword>
<evidence type="ECO:0000256" key="5">
    <source>
        <dbReference type="ARBA" id="ARBA00022989"/>
    </source>
</evidence>
<dbReference type="PANTHER" id="PTHR15071">
    <property type="entry name" value="MANNOSE-6-PHOSPHATE RECEPTOR FAMILY MEMBER"/>
    <property type="match status" value="1"/>
</dbReference>
<gene>
    <name evidence="11" type="ORF">HPB52_017846</name>
</gene>
<evidence type="ECO:0000256" key="6">
    <source>
        <dbReference type="ARBA" id="ARBA00023136"/>
    </source>
</evidence>
<feature type="transmembrane region" description="Helical" evidence="9">
    <location>
        <begin position="642"/>
        <end position="662"/>
    </location>
</feature>
<keyword evidence="3 9" id="KW-0812">Transmembrane</keyword>
<evidence type="ECO:0000256" key="9">
    <source>
        <dbReference type="SAM" id="Phobius"/>
    </source>
</evidence>
<evidence type="ECO:0000256" key="8">
    <source>
        <dbReference type="SAM" id="MobiDB-lite"/>
    </source>
</evidence>
<keyword evidence="4" id="KW-0732">Signal</keyword>
<dbReference type="Proteomes" id="UP000821837">
    <property type="component" value="Chromosome 6"/>
</dbReference>
<evidence type="ECO:0000256" key="1">
    <source>
        <dbReference type="ARBA" id="ARBA00004308"/>
    </source>
</evidence>
<sequence length="726" mass="79473">MYLKYDEGDWCPNAHLQPFTRRSTMIQFVCASAGRSHLGPQLLHVDSHCAYYFVWYTERACRRVLHCVVDEGTEQYDLSPLIKSAGRHTVLNLVDPGYVYYINVCQPVHAVAPYHMLANAGLVRTSKTTGSVESLGEVFMEPFNDFEGHVTLLYVNGSQCAYNSSMSNRARVIFVCDPSTTVEEPTLLDIDKESCVYIFEWRTNLVCPEINKKAVPTEECTFSIPQHGLSFDLSALKPTTSSTFEVPDQDGKGKFTLDVCGQTKSASSDCDGGSVCFVSANEKRSYGTLSSFTYIQGGLKVMYTNGSACNESDHRQCMLTSGDNTYDFGLLASVSHVRSVTDSEGNIYWLNVCSDMNADHQNVQSCPSSAAVCMRKKDHSGHDFTIGKAQSLKLSAIDSRRVDMMYGGGDPYVCHNRTTQHPSTLIQHECVTSGSSTGVLEFVSGPTPDQCLFVFKWKSRTACPLAEDNVVPENDGILVEKRLGLAMNLSSLLNNAFNVSESRGKDKYVYMVKLGGPVVTGVPGACTKASVCQSKDATGFYRDIGSFSTKKFVVRGSELLLEMESLVSKCGRTNNSVKSIISFECSKSAGLGSPEFLYESGKCHYLFRWATAQVCHDALVRLVEPDSDRLVSPASASSNTTIGIVIAAVVVFVLASAGLYLVRHKLRALVDLTCYKSLSGIRVPQYHYSKTTSQLRSTDENGDTELLTSGSSLNSADDPLDTHVLA</sequence>
<keyword evidence="12" id="KW-1185">Reference proteome</keyword>
<evidence type="ECO:0000313" key="11">
    <source>
        <dbReference type="EMBL" id="KAH7948030.1"/>
    </source>
</evidence>
<dbReference type="GO" id="GO:0005802">
    <property type="term" value="C:trans-Golgi network"/>
    <property type="evidence" value="ECO:0007669"/>
    <property type="project" value="TreeGrafter"/>
</dbReference>
<feature type="domain" description="MRH" evidence="10">
    <location>
        <begin position="315"/>
        <end position="465"/>
    </location>
</feature>
<dbReference type="GO" id="GO:0000139">
    <property type="term" value="C:Golgi membrane"/>
    <property type="evidence" value="ECO:0007669"/>
    <property type="project" value="UniProtKB-SubCell"/>
</dbReference>